<evidence type="ECO:0000313" key="5">
    <source>
        <dbReference type="Proteomes" id="UP000486602"/>
    </source>
</evidence>
<keyword evidence="1 4" id="KW-0240">DNA-directed RNA polymerase</keyword>
<dbReference type="InterPro" id="IPR006110">
    <property type="entry name" value="Pol_omega/Rpo6/RPB6"/>
</dbReference>
<dbReference type="Pfam" id="PF01192">
    <property type="entry name" value="RNA_pol_Rpb6"/>
    <property type="match status" value="1"/>
</dbReference>
<dbReference type="RefSeq" id="WP_163286953.1">
    <property type="nucleotide sequence ID" value="NZ_JAAGVY010000056.1"/>
</dbReference>
<protein>
    <submittedName>
        <fullName evidence="4">DNA-directed RNA polymerase subunit omega</fullName>
    </submittedName>
</protein>
<feature type="compositionally biased region" description="Low complexity" evidence="3">
    <location>
        <begin position="1"/>
        <end position="15"/>
    </location>
</feature>
<dbReference type="GO" id="GO:0006351">
    <property type="term" value="P:DNA-templated transcription"/>
    <property type="evidence" value="ECO:0007669"/>
    <property type="project" value="InterPro"/>
</dbReference>
<evidence type="ECO:0000313" key="4">
    <source>
        <dbReference type="EMBL" id="NEN25498.1"/>
    </source>
</evidence>
<organism evidence="4 5">
    <name type="scientific">Cryomorpha ignava</name>
    <dbReference type="NCBI Taxonomy" id="101383"/>
    <lineage>
        <taxon>Bacteria</taxon>
        <taxon>Pseudomonadati</taxon>
        <taxon>Bacteroidota</taxon>
        <taxon>Flavobacteriia</taxon>
        <taxon>Flavobacteriales</taxon>
        <taxon>Cryomorphaceae</taxon>
        <taxon>Cryomorpha</taxon>
    </lineage>
</organism>
<feature type="region of interest" description="Disordered" evidence="3">
    <location>
        <begin position="1"/>
        <end position="21"/>
    </location>
</feature>
<sequence>MNFKNTNAARTTKTRNVQDLEKDTDNIYESIVIISKRANQISQEMKEELNSKLQEFATTQDNLEEIFENREQIEISKFYERLPKPHSIAVQEKLDDEIYFRRVADPEAEA</sequence>
<comment type="caution">
    <text evidence="4">The sequence shown here is derived from an EMBL/GenBank/DDBJ whole genome shotgun (WGS) entry which is preliminary data.</text>
</comment>
<keyword evidence="5" id="KW-1185">Reference proteome</keyword>
<dbReference type="EMBL" id="JAAGVY010000056">
    <property type="protein sequence ID" value="NEN25498.1"/>
    <property type="molecule type" value="Genomic_DNA"/>
</dbReference>
<keyword evidence="2" id="KW-0804">Transcription</keyword>
<reference evidence="4 5" key="1">
    <citation type="submission" date="2020-02" db="EMBL/GenBank/DDBJ databases">
        <title>Out from the shadows clarifying the taxonomy of the family Cryomorphaceae and related taxa by utilizing the GTDB taxonomic framework.</title>
        <authorList>
            <person name="Bowman J.P."/>
        </authorList>
    </citation>
    <scope>NUCLEOTIDE SEQUENCE [LARGE SCALE GENOMIC DNA]</scope>
    <source>
        <strain evidence="4 5">QSSC 1-22</strain>
    </source>
</reference>
<evidence type="ECO:0000256" key="1">
    <source>
        <dbReference type="ARBA" id="ARBA00022478"/>
    </source>
</evidence>
<accession>A0A7K3WVD7</accession>
<gene>
    <name evidence="4" type="ORF">G3O08_18560</name>
</gene>
<dbReference type="GO" id="GO:0003677">
    <property type="term" value="F:DNA binding"/>
    <property type="evidence" value="ECO:0007669"/>
    <property type="project" value="InterPro"/>
</dbReference>
<dbReference type="AlphaFoldDB" id="A0A7K3WVD7"/>
<name>A0A7K3WVD7_9FLAO</name>
<dbReference type="GO" id="GO:0003899">
    <property type="term" value="F:DNA-directed RNA polymerase activity"/>
    <property type="evidence" value="ECO:0007669"/>
    <property type="project" value="InterPro"/>
</dbReference>
<dbReference type="GO" id="GO:0000428">
    <property type="term" value="C:DNA-directed RNA polymerase complex"/>
    <property type="evidence" value="ECO:0007669"/>
    <property type="project" value="UniProtKB-KW"/>
</dbReference>
<evidence type="ECO:0000256" key="2">
    <source>
        <dbReference type="ARBA" id="ARBA00023163"/>
    </source>
</evidence>
<evidence type="ECO:0000256" key="3">
    <source>
        <dbReference type="SAM" id="MobiDB-lite"/>
    </source>
</evidence>
<proteinExistence type="predicted"/>
<dbReference type="SMART" id="SM01409">
    <property type="entry name" value="RNA_pol_Rpb6"/>
    <property type="match status" value="1"/>
</dbReference>
<dbReference type="Proteomes" id="UP000486602">
    <property type="component" value="Unassembled WGS sequence"/>
</dbReference>